<reference evidence="2 3" key="1">
    <citation type="submission" date="2016-07" db="EMBL/GenBank/DDBJ databases">
        <title>Draft Genome Sequence of Oceanisphaera psychrotolerans, isolated from coastal sediment samples.</title>
        <authorList>
            <person name="Zhuo S."/>
            <person name="Ruan Z."/>
        </authorList>
    </citation>
    <scope>NUCLEOTIDE SEQUENCE [LARGE SCALE GENOMIC DNA]</scope>
    <source>
        <strain evidence="2 3">LAM-WHM-ZC</strain>
    </source>
</reference>
<protein>
    <recommendedName>
        <fullName evidence="1">Aminoglycoside phosphotransferase domain-containing protein</fullName>
    </recommendedName>
</protein>
<dbReference type="InterPro" id="IPR011009">
    <property type="entry name" value="Kinase-like_dom_sf"/>
</dbReference>
<evidence type="ECO:0000259" key="1">
    <source>
        <dbReference type="Pfam" id="PF01636"/>
    </source>
</evidence>
<dbReference type="OrthoDB" id="179763at2"/>
<dbReference type="EMBL" id="MDKE01000022">
    <property type="protein sequence ID" value="OIN09219.1"/>
    <property type="molecule type" value="Genomic_DNA"/>
</dbReference>
<keyword evidence="3" id="KW-1185">Reference proteome</keyword>
<gene>
    <name evidence="2" type="ORF">BFR47_02850</name>
</gene>
<accession>A0A1J4QGM8</accession>
<dbReference type="SUPFAM" id="SSF56112">
    <property type="entry name" value="Protein kinase-like (PK-like)"/>
    <property type="match status" value="1"/>
</dbReference>
<dbReference type="STRING" id="1414654.BFR47_02850"/>
<sequence>MDADRLLPALLPRRWQGQLTPLAGGYTNRCWRLDTVEGAYWLRLGCEAPASLGIDRRRELRAHQAAAEAGLAPAIRYARPECGLLILDWLDEPDWCGREPDLPLLMSRVARLHRIESDLPLLDLAAQADHYLRQLAPLAAELAAFVPRFVSPLLNPAFTPVFCHHDLNAANLLGERPWLLDWEYAARGDAAFELAVMADSFGLTPTQERALLAAYADAGGLLDWRRFQARRPWVQWLTVLWAALQYRRDPAPRYLELQRQALARLRQTLTSIESN</sequence>
<comment type="caution">
    <text evidence="2">The sequence shown here is derived from an EMBL/GenBank/DDBJ whole genome shotgun (WGS) entry which is preliminary data.</text>
</comment>
<dbReference type="Gene3D" id="3.30.200.20">
    <property type="entry name" value="Phosphorylase Kinase, domain 1"/>
    <property type="match status" value="1"/>
</dbReference>
<dbReference type="InterPro" id="IPR002575">
    <property type="entry name" value="Aminoglycoside_PTrfase"/>
</dbReference>
<dbReference type="Pfam" id="PF01636">
    <property type="entry name" value="APH"/>
    <property type="match status" value="1"/>
</dbReference>
<dbReference type="AlphaFoldDB" id="A0A1J4QGM8"/>
<dbReference type="Gene3D" id="3.90.1200.10">
    <property type="match status" value="1"/>
</dbReference>
<dbReference type="RefSeq" id="WP_071472887.1">
    <property type="nucleotide sequence ID" value="NZ_MDKE01000022.1"/>
</dbReference>
<name>A0A1J4QGM8_9GAMM</name>
<evidence type="ECO:0000313" key="3">
    <source>
        <dbReference type="Proteomes" id="UP000243073"/>
    </source>
</evidence>
<feature type="domain" description="Aminoglycoside phosphotransferase" evidence="1">
    <location>
        <begin position="19"/>
        <end position="227"/>
    </location>
</feature>
<evidence type="ECO:0000313" key="2">
    <source>
        <dbReference type="EMBL" id="OIN09219.1"/>
    </source>
</evidence>
<dbReference type="Proteomes" id="UP000243073">
    <property type="component" value="Unassembled WGS sequence"/>
</dbReference>
<organism evidence="2 3">
    <name type="scientific">Oceanisphaera psychrotolerans</name>
    <dbReference type="NCBI Taxonomy" id="1414654"/>
    <lineage>
        <taxon>Bacteria</taxon>
        <taxon>Pseudomonadati</taxon>
        <taxon>Pseudomonadota</taxon>
        <taxon>Gammaproteobacteria</taxon>
        <taxon>Aeromonadales</taxon>
        <taxon>Aeromonadaceae</taxon>
        <taxon>Oceanisphaera</taxon>
    </lineage>
</organism>
<proteinExistence type="predicted"/>